<sequence length="487" mass="53733">MDPSTQIRLSFLFLLLSVLIVELRAATPPPTTRKPSTTPHAAGSITFKSPLARQFMVPETLPGLDFPIQQSYAGRMNISVNPRQAAQMFFWLIPADDARGSKDLTVWANGDACSGLVGAFQANGPITMNPGRVKPTKNPYSWTRSSHMLYLDIPLNVGFSHGRVAQRSSEDIAGFVFNFLTSFLKVFPEMNGLNLYMAGHAYSGTYISYAADQIYAQQSQLALKLQGILLVNAFISTPDLQQHVPIASYVARNNDAFKFDAAQLKKLQETDRACGFSEYLVKNLNYPPRGPFTDITKALDPAHPTEFREQCLIYMQMYEGTSPDMNLWNIHDKPGMSDPNYTKFIYPGRADVQKAFNVVGSPRWASCGDIGQVFPNGDASPPATLKVLPNVIQRSKRVVIAHGVLDATLLTNGVKLAIQSMKWGGKQGFQQPINSNFVVAGKPSGRYHTERGLTFVEVTQSGSVIPHDHGQAGFEIFEYLLGHRPTP</sequence>
<accession>A0A0L0V597</accession>
<dbReference type="PRINTS" id="PR00724">
    <property type="entry name" value="CRBOXYPTASEC"/>
</dbReference>
<evidence type="ECO:0000256" key="5">
    <source>
        <dbReference type="ARBA" id="ARBA00023180"/>
    </source>
</evidence>
<dbReference type="EMBL" id="AJIL01000122">
    <property type="protein sequence ID" value="KNE94174.1"/>
    <property type="molecule type" value="Genomic_DNA"/>
</dbReference>
<dbReference type="Pfam" id="PF00450">
    <property type="entry name" value="Peptidase_S10"/>
    <property type="match status" value="1"/>
</dbReference>
<dbReference type="Gene3D" id="3.40.50.1820">
    <property type="entry name" value="alpha/beta hydrolase"/>
    <property type="match status" value="1"/>
</dbReference>
<dbReference type="Proteomes" id="UP000054564">
    <property type="component" value="Unassembled WGS sequence"/>
</dbReference>
<keyword evidence="2" id="KW-0121">Carboxypeptidase</keyword>
<feature type="chain" id="PRO_5005549483" evidence="6">
    <location>
        <begin position="26"/>
        <end position="487"/>
    </location>
</feature>
<dbReference type="STRING" id="1165861.A0A0L0V597"/>
<dbReference type="PANTHER" id="PTHR11802:SF479">
    <property type="entry name" value="CARBOXYPEPTIDASE"/>
    <property type="match status" value="1"/>
</dbReference>
<dbReference type="InterPro" id="IPR001563">
    <property type="entry name" value="Peptidase_S10"/>
</dbReference>
<dbReference type="OrthoDB" id="443318at2759"/>
<evidence type="ECO:0000256" key="4">
    <source>
        <dbReference type="ARBA" id="ARBA00022801"/>
    </source>
</evidence>
<dbReference type="AlphaFoldDB" id="A0A0L0V597"/>
<evidence type="ECO:0000313" key="8">
    <source>
        <dbReference type="Proteomes" id="UP000054564"/>
    </source>
</evidence>
<keyword evidence="6" id="KW-0732">Signal</keyword>
<dbReference type="GO" id="GO:0006508">
    <property type="term" value="P:proteolysis"/>
    <property type="evidence" value="ECO:0007669"/>
    <property type="project" value="UniProtKB-KW"/>
</dbReference>
<evidence type="ECO:0000256" key="3">
    <source>
        <dbReference type="ARBA" id="ARBA00022670"/>
    </source>
</evidence>
<organism evidence="7 8">
    <name type="scientific">Puccinia striiformis f. sp. tritici PST-78</name>
    <dbReference type="NCBI Taxonomy" id="1165861"/>
    <lineage>
        <taxon>Eukaryota</taxon>
        <taxon>Fungi</taxon>
        <taxon>Dikarya</taxon>
        <taxon>Basidiomycota</taxon>
        <taxon>Pucciniomycotina</taxon>
        <taxon>Pucciniomycetes</taxon>
        <taxon>Pucciniales</taxon>
        <taxon>Pucciniaceae</taxon>
        <taxon>Puccinia</taxon>
    </lineage>
</organism>
<dbReference type="PANTHER" id="PTHR11802">
    <property type="entry name" value="SERINE PROTEASE FAMILY S10 SERINE CARBOXYPEPTIDASE"/>
    <property type="match status" value="1"/>
</dbReference>
<evidence type="ECO:0000256" key="1">
    <source>
        <dbReference type="ARBA" id="ARBA00009431"/>
    </source>
</evidence>
<evidence type="ECO:0000313" key="7">
    <source>
        <dbReference type="EMBL" id="KNE94174.1"/>
    </source>
</evidence>
<proteinExistence type="inferred from homology"/>
<comment type="similarity">
    <text evidence="1">Belongs to the peptidase S10 family.</text>
</comment>
<dbReference type="GO" id="GO:0004185">
    <property type="term" value="F:serine-type carboxypeptidase activity"/>
    <property type="evidence" value="ECO:0007669"/>
    <property type="project" value="InterPro"/>
</dbReference>
<dbReference type="InterPro" id="IPR029058">
    <property type="entry name" value="AB_hydrolase_fold"/>
</dbReference>
<keyword evidence="8" id="KW-1185">Reference proteome</keyword>
<comment type="caution">
    <text evidence="7">The sequence shown here is derived from an EMBL/GenBank/DDBJ whole genome shotgun (WGS) entry which is preliminary data.</text>
</comment>
<gene>
    <name evidence="7" type="ORF">PSTG_12505</name>
</gene>
<evidence type="ECO:0000256" key="2">
    <source>
        <dbReference type="ARBA" id="ARBA00022645"/>
    </source>
</evidence>
<keyword evidence="4" id="KW-0378">Hydrolase</keyword>
<keyword evidence="3" id="KW-0645">Protease</keyword>
<keyword evidence="5" id="KW-0325">Glycoprotein</keyword>
<evidence type="ECO:0000256" key="6">
    <source>
        <dbReference type="SAM" id="SignalP"/>
    </source>
</evidence>
<protein>
    <submittedName>
        <fullName evidence="7">Uncharacterized protein</fullName>
    </submittedName>
</protein>
<dbReference type="SUPFAM" id="SSF53474">
    <property type="entry name" value="alpha/beta-Hydrolases"/>
    <property type="match status" value="1"/>
</dbReference>
<reference evidence="8" key="1">
    <citation type="submission" date="2014-03" db="EMBL/GenBank/DDBJ databases">
        <title>The Genome Sequence of Puccinia striiformis f. sp. tritici PST-78.</title>
        <authorList>
            <consortium name="The Broad Institute Genome Sequencing Platform"/>
            <person name="Cuomo C."/>
            <person name="Hulbert S."/>
            <person name="Chen X."/>
            <person name="Walker B."/>
            <person name="Young S.K."/>
            <person name="Zeng Q."/>
            <person name="Gargeya S."/>
            <person name="Fitzgerald M."/>
            <person name="Haas B."/>
            <person name="Abouelleil A."/>
            <person name="Alvarado L."/>
            <person name="Arachchi H.M."/>
            <person name="Berlin A.M."/>
            <person name="Chapman S.B."/>
            <person name="Goldberg J."/>
            <person name="Griggs A."/>
            <person name="Gujja S."/>
            <person name="Hansen M."/>
            <person name="Howarth C."/>
            <person name="Imamovic A."/>
            <person name="Larimer J."/>
            <person name="McCowan C."/>
            <person name="Montmayeur A."/>
            <person name="Murphy C."/>
            <person name="Neiman D."/>
            <person name="Pearson M."/>
            <person name="Priest M."/>
            <person name="Roberts A."/>
            <person name="Saif S."/>
            <person name="Shea T."/>
            <person name="Sisk P."/>
            <person name="Sykes S."/>
            <person name="Wortman J."/>
            <person name="Nusbaum C."/>
            <person name="Birren B."/>
        </authorList>
    </citation>
    <scope>NUCLEOTIDE SEQUENCE [LARGE SCALE GENOMIC DNA]</scope>
    <source>
        <strain evidence="8">race PST-78</strain>
    </source>
</reference>
<feature type="signal peptide" evidence="6">
    <location>
        <begin position="1"/>
        <end position="25"/>
    </location>
</feature>
<name>A0A0L0V597_9BASI</name>